<dbReference type="Gene3D" id="3.30.980.40">
    <property type="match status" value="1"/>
</dbReference>
<dbReference type="GO" id="GO:0005886">
    <property type="term" value="C:plasma membrane"/>
    <property type="evidence" value="ECO:0007669"/>
    <property type="project" value="UniProtKB-SubCell"/>
</dbReference>
<feature type="transmembrane region" description="Helical" evidence="16">
    <location>
        <begin position="117"/>
        <end position="139"/>
    </location>
</feature>
<feature type="transmembrane region" description="Helical" evidence="16">
    <location>
        <begin position="173"/>
        <end position="194"/>
    </location>
</feature>
<feature type="compositionally biased region" description="Acidic residues" evidence="15">
    <location>
        <begin position="439"/>
        <end position="448"/>
    </location>
</feature>
<dbReference type="PANTHER" id="PTHR22683:SF41">
    <property type="entry name" value="DNA TRANSLOCASE FTSK"/>
    <property type="match status" value="1"/>
</dbReference>
<name>A0A837NRT5_VIBSP</name>
<feature type="region of interest" description="Disordered" evidence="15">
    <location>
        <begin position="221"/>
        <end position="247"/>
    </location>
</feature>
<comment type="similarity">
    <text evidence="2">Belongs to the FtsK/SpoIIIE/SftA family.</text>
</comment>
<dbReference type="InterPro" id="IPR002543">
    <property type="entry name" value="FtsK_dom"/>
</dbReference>
<dbReference type="PROSITE" id="PS50901">
    <property type="entry name" value="FTSK"/>
    <property type="match status" value="1"/>
</dbReference>
<evidence type="ECO:0000256" key="6">
    <source>
        <dbReference type="ARBA" id="ARBA00022692"/>
    </source>
</evidence>
<feature type="compositionally biased region" description="Acidic residues" evidence="15">
    <location>
        <begin position="416"/>
        <end position="428"/>
    </location>
</feature>
<dbReference type="CDD" id="cd01127">
    <property type="entry name" value="TrwB_TraG_TraD_VirD4"/>
    <property type="match status" value="1"/>
</dbReference>
<keyword evidence="4" id="KW-1003">Cell membrane</keyword>
<dbReference type="InterPro" id="IPR036388">
    <property type="entry name" value="WH-like_DNA-bd_sf"/>
</dbReference>
<dbReference type="InterPro" id="IPR050206">
    <property type="entry name" value="FtsK/SpoIIIE/SftA"/>
</dbReference>
<reference evidence="18 19" key="1">
    <citation type="submission" date="2015-08" db="EMBL/GenBank/DDBJ databases">
        <title>Draft Genome Sequence of Vibrio splendidus UCD-SED7.</title>
        <authorList>
            <person name="Lee R.D."/>
            <person name="Lang J.M."/>
            <person name="Coil D.A."/>
            <person name="Jospin G."/>
            <person name="Eisen J.A."/>
        </authorList>
    </citation>
    <scope>NUCLEOTIDE SEQUENCE [LARGE SCALE GENOMIC DNA]</scope>
    <source>
        <strain evidence="18 19">UCD-SED7</strain>
    </source>
</reference>
<evidence type="ECO:0000313" key="19">
    <source>
        <dbReference type="Proteomes" id="UP000050463"/>
    </source>
</evidence>
<comment type="subcellular location">
    <subcellularLocation>
        <location evidence="1">Cell membrane</location>
        <topology evidence="1">Multi-pass membrane protein</topology>
    </subcellularLocation>
</comment>
<dbReference type="Gene3D" id="3.40.50.300">
    <property type="entry name" value="P-loop containing nucleotide triphosphate hydrolases"/>
    <property type="match status" value="1"/>
</dbReference>
<feature type="compositionally biased region" description="Polar residues" evidence="15">
    <location>
        <begin position="276"/>
        <end position="295"/>
    </location>
</feature>
<evidence type="ECO:0000256" key="14">
    <source>
        <dbReference type="PROSITE-ProRule" id="PRU00289"/>
    </source>
</evidence>
<evidence type="ECO:0000259" key="17">
    <source>
        <dbReference type="PROSITE" id="PS50901"/>
    </source>
</evidence>
<dbReference type="EMBL" id="LIZK01000002">
    <property type="protein sequence ID" value="KPL95513.1"/>
    <property type="molecule type" value="Genomic_DNA"/>
</dbReference>
<keyword evidence="13" id="KW-0131">Cell cycle</keyword>
<feature type="transmembrane region" description="Helical" evidence="16">
    <location>
        <begin position="83"/>
        <end position="105"/>
    </location>
</feature>
<evidence type="ECO:0000256" key="15">
    <source>
        <dbReference type="SAM" id="MobiDB-lite"/>
    </source>
</evidence>
<keyword evidence="11" id="KW-0238">DNA-binding</keyword>
<dbReference type="InterPro" id="IPR041027">
    <property type="entry name" value="FtsK_alpha"/>
</dbReference>
<feature type="domain" description="FtsK" evidence="17">
    <location>
        <begin position="695"/>
        <end position="908"/>
    </location>
</feature>
<dbReference type="Proteomes" id="UP000050463">
    <property type="component" value="Unassembled WGS sequence"/>
</dbReference>
<dbReference type="InterPro" id="IPR025199">
    <property type="entry name" value="FtsK_4TM"/>
</dbReference>
<dbReference type="InterPro" id="IPR036390">
    <property type="entry name" value="WH_DNA-bd_sf"/>
</dbReference>
<evidence type="ECO:0000256" key="1">
    <source>
        <dbReference type="ARBA" id="ARBA00004651"/>
    </source>
</evidence>
<keyword evidence="5 18" id="KW-0132">Cell division</keyword>
<dbReference type="InterPro" id="IPR018541">
    <property type="entry name" value="Ftsk_gamma"/>
</dbReference>
<evidence type="ECO:0000256" key="8">
    <source>
        <dbReference type="ARBA" id="ARBA00022829"/>
    </source>
</evidence>
<feature type="region of interest" description="Disordered" evidence="15">
    <location>
        <begin position="1035"/>
        <end position="1054"/>
    </location>
</feature>
<keyword evidence="9 14" id="KW-0067">ATP-binding</keyword>
<evidence type="ECO:0000256" key="7">
    <source>
        <dbReference type="ARBA" id="ARBA00022741"/>
    </source>
</evidence>
<organism evidence="18 19">
    <name type="scientific">Vibrio splendidus</name>
    <dbReference type="NCBI Taxonomy" id="29497"/>
    <lineage>
        <taxon>Bacteria</taxon>
        <taxon>Pseudomonadati</taxon>
        <taxon>Pseudomonadota</taxon>
        <taxon>Gammaproteobacteria</taxon>
        <taxon>Vibrionales</taxon>
        <taxon>Vibrionaceae</taxon>
        <taxon>Vibrio</taxon>
    </lineage>
</organism>
<dbReference type="Pfam" id="PF09397">
    <property type="entry name" value="FtsK_gamma"/>
    <property type="match status" value="1"/>
</dbReference>
<comment type="caution">
    <text evidence="18">The sequence shown here is derived from an EMBL/GenBank/DDBJ whole genome shotgun (WGS) entry which is preliminary data.</text>
</comment>
<evidence type="ECO:0000256" key="3">
    <source>
        <dbReference type="ARBA" id="ARBA00020887"/>
    </source>
</evidence>
<feature type="transmembrane region" description="Helical" evidence="16">
    <location>
        <begin position="145"/>
        <end position="166"/>
    </location>
</feature>
<dbReference type="Pfam" id="PF13491">
    <property type="entry name" value="FtsK_4TM"/>
    <property type="match status" value="1"/>
</dbReference>
<evidence type="ECO:0000313" key="18">
    <source>
        <dbReference type="EMBL" id="KPL95513.1"/>
    </source>
</evidence>
<evidence type="ECO:0000256" key="9">
    <source>
        <dbReference type="ARBA" id="ARBA00022840"/>
    </source>
</evidence>
<feature type="region of interest" description="Disordered" evidence="15">
    <location>
        <begin position="274"/>
        <end position="329"/>
    </location>
</feature>
<keyword evidence="10 16" id="KW-1133">Transmembrane helix</keyword>
<dbReference type="GO" id="GO:0007059">
    <property type="term" value="P:chromosome segregation"/>
    <property type="evidence" value="ECO:0007669"/>
    <property type="project" value="UniProtKB-KW"/>
</dbReference>
<keyword evidence="8" id="KW-0159">Chromosome partition</keyword>
<proteinExistence type="inferred from homology"/>
<dbReference type="GO" id="GO:0051301">
    <property type="term" value="P:cell division"/>
    <property type="evidence" value="ECO:0007669"/>
    <property type="project" value="UniProtKB-KW"/>
</dbReference>
<evidence type="ECO:0000256" key="2">
    <source>
        <dbReference type="ARBA" id="ARBA00006474"/>
    </source>
</evidence>
<feature type="transmembrane region" description="Helical" evidence="16">
    <location>
        <begin position="33"/>
        <end position="52"/>
    </location>
</feature>
<dbReference type="GO" id="GO:0005524">
    <property type="term" value="F:ATP binding"/>
    <property type="evidence" value="ECO:0007669"/>
    <property type="project" value="UniProtKB-UniRule"/>
</dbReference>
<dbReference type="GO" id="GO:0003677">
    <property type="term" value="F:DNA binding"/>
    <property type="evidence" value="ECO:0007669"/>
    <property type="project" value="UniProtKB-KW"/>
</dbReference>
<feature type="compositionally biased region" description="Low complexity" evidence="15">
    <location>
        <begin position="487"/>
        <end position="503"/>
    </location>
</feature>
<dbReference type="PANTHER" id="PTHR22683">
    <property type="entry name" value="SPORULATION PROTEIN RELATED"/>
    <property type="match status" value="1"/>
</dbReference>
<dbReference type="RefSeq" id="WP_054546666.1">
    <property type="nucleotide sequence ID" value="NZ_LIZK01000002.1"/>
</dbReference>
<feature type="compositionally biased region" description="Low complexity" evidence="15">
    <location>
        <begin position="320"/>
        <end position="329"/>
    </location>
</feature>
<dbReference type="AlphaFoldDB" id="A0A837NRT5"/>
<accession>A0A837NRT5</accession>
<feature type="binding site" evidence="14">
    <location>
        <begin position="712"/>
        <end position="719"/>
    </location>
    <ligand>
        <name>ATP</name>
        <dbReference type="ChEBI" id="CHEBI:30616"/>
    </ligand>
</feature>
<dbReference type="Gene3D" id="1.10.10.10">
    <property type="entry name" value="Winged helix-like DNA-binding domain superfamily/Winged helix DNA-binding domain"/>
    <property type="match status" value="1"/>
</dbReference>
<keyword evidence="6 16" id="KW-0812">Transmembrane</keyword>
<evidence type="ECO:0000256" key="11">
    <source>
        <dbReference type="ARBA" id="ARBA00023125"/>
    </source>
</evidence>
<evidence type="ECO:0000256" key="13">
    <source>
        <dbReference type="ARBA" id="ARBA00023306"/>
    </source>
</evidence>
<keyword evidence="12 16" id="KW-0472">Membrane</keyword>
<dbReference type="SUPFAM" id="SSF46785">
    <property type="entry name" value="Winged helix' DNA-binding domain"/>
    <property type="match status" value="1"/>
</dbReference>
<dbReference type="SMART" id="SM00843">
    <property type="entry name" value="Ftsk_gamma"/>
    <property type="match status" value="1"/>
</dbReference>
<sequence>MFKQSSNKVETIIKTSEEPQSPRLNGSQRLKECSLIMGVLFSILLAVALLTFSPADPSWSQTAWGGDIQNAGGYLGAWLADTLFFVFGSLAYPLPILVTVAAWVLFRKRNEDEQIDFMLWGTRLLGLTVLILTSCGLADINFDDIWYFSSGGVVGDVLTSLALPTLNVLGSTLVLLFLWGAGLTLLTGISWLSIVEWLGECAIKFFTSAVNKARGQDQELLEPELKESTDRDSLTERHQKPTFRDVPALEDNLIEGKTIEGYKEAEQDQLDPAMSFSATNDSSDTGVNALDNSATSKRHYNIHMPVEAQAKPEVSTYEAPQVQPEIQPEQPISVAPVYHAPEEPFEEGIERSKQLNATIEQLENAAMYEDDLAEQDQTDAHESQAAYQQYMQNDQPEVVPTDIGLESAESAVDSTPEVESEFDTEDVQPESLYASPMGEPEEPSEDDFSVQASPFDVAEEQSYEQSTEFESVSIEEDNAEQPESLVNQQNNSEFEQSNEQTQEPTVDLPWEQVTEEEPLHQDQDVAAFQSLVSEAQANMAATQNPFLVQQDVNLPKPAEPLPTLELLFHPEKRETFIDRDALEAIARLVESKLADYKIKADVVDIFPGPVITRFELDLAPGVKVSRISGLSMDLARSLSALAVRVVEVIPGKPYVGLELPNMSRQTVFFSDVVGSPQFQEAKSPTTVVLGQDIAGEAVIADLSKMPHVLVAGTTGSGKSVGVNVMILSMLYKASPEDVRFIMIDPKMLELSIYEGIPHLLSEVVTDMKDASNALRWCVGEMERRYKLMSALGVRNIKGYNDKLKMAAEAGHPIHDPLWKPGDSMDPEAPLLEKLPYIVVVVDEFADLIMVVGKKVEELIARLAQKARAAGVHLILATQRPSVDVITGLIKANIPTRVAFTVSTKTDSRTILDQGGAESLLGMGDMLYLPPGSSHTTRVHGAFASDDDVHAVVNNWKARGKPNYIEEITNGDQTPETLLPGEKMEGDEEVDPLFDQVVEHVVHSRRGSVSGVQRRFKIGYNRAARIVEQLEAQGIVSTPGHNGNREVLAPAPPKD</sequence>
<feature type="region of interest" description="Disordered" evidence="15">
    <location>
        <begin position="408"/>
        <end position="506"/>
    </location>
</feature>
<evidence type="ECO:0000256" key="16">
    <source>
        <dbReference type="SAM" id="Phobius"/>
    </source>
</evidence>
<dbReference type="InterPro" id="IPR027417">
    <property type="entry name" value="P-loop_NTPase"/>
</dbReference>
<gene>
    <name evidence="18" type="ORF">AN168_07675</name>
</gene>
<feature type="compositionally biased region" description="Basic and acidic residues" evidence="15">
    <location>
        <begin position="223"/>
        <end position="243"/>
    </location>
</feature>
<dbReference type="Pfam" id="PF17854">
    <property type="entry name" value="FtsK_alpha"/>
    <property type="match status" value="1"/>
</dbReference>
<evidence type="ECO:0000256" key="10">
    <source>
        <dbReference type="ARBA" id="ARBA00022989"/>
    </source>
</evidence>
<dbReference type="SUPFAM" id="SSF52540">
    <property type="entry name" value="P-loop containing nucleoside triphosphate hydrolases"/>
    <property type="match status" value="1"/>
</dbReference>
<evidence type="ECO:0000256" key="12">
    <source>
        <dbReference type="ARBA" id="ARBA00023136"/>
    </source>
</evidence>
<protein>
    <recommendedName>
        <fullName evidence="3">DNA translocase FtsK</fullName>
    </recommendedName>
</protein>
<evidence type="ECO:0000256" key="4">
    <source>
        <dbReference type="ARBA" id="ARBA00022475"/>
    </source>
</evidence>
<dbReference type="FunFam" id="3.40.50.300:FF:000209">
    <property type="entry name" value="Cell division protein FtsK"/>
    <property type="match status" value="1"/>
</dbReference>
<evidence type="ECO:0000256" key="5">
    <source>
        <dbReference type="ARBA" id="ARBA00022618"/>
    </source>
</evidence>
<dbReference type="Pfam" id="PF01580">
    <property type="entry name" value="FtsK_SpoIIIE"/>
    <property type="match status" value="1"/>
</dbReference>
<keyword evidence="7 14" id="KW-0547">Nucleotide-binding</keyword>